<keyword evidence="3" id="KW-1185">Reference proteome</keyword>
<accession>A0ABY4SK25</accession>
<dbReference type="EMBL" id="CP097649">
    <property type="protein sequence ID" value="URI15326.1"/>
    <property type="molecule type" value="Genomic_DNA"/>
</dbReference>
<gene>
    <name evidence="2" type="ORF">M8231_16300</name>
</gene>
<evidence type="ECO:0000313" key="3">
    <source>
        <dbReference type="Proteomes" id="UP001055429"/>
    </source>
</evidence>
<protein>
    <submittedName>
        <fullName evidence="2">Uncharacterized protein</fullName>
    </submittedName>
</protein>
<name>A0ABY4SK25_9CAUL</name>
<feature type="region of interest" description="Disordered" evidence="1">
    <location>
        <begin position="57"/>
        <end position="86"/>
    </location>
</feature>
<reference evidence="2" key="1">
    <citation type="submission" date="2022-05" db="EMBL/GenBank/DDBJ databases">
        <title>Brevundimonas albigilva TT17 genome sequence.</title>
        <authorList>
            <person name="Lee K."/>
            <person name="Son H."/>
        </authorList>
    </citation>
    <scope>NUCLEOTIDE SEQUENCE</scope>
    <source>
        <strain evidence="2">TT17</strain>
    </source>
</reference>
<dbReference type="RefSeq" id="WP_249751726.1">
    <property type="nucleotide sequence ID" value="NZ_CP097298.1"/>
</dbReference>
<organism evidence="2 3">
    <name type="scientific">Brevundimonas albigilva</name>
    <dbReference type="NCBI Taxonomy" id="1312364"/>
    <lineage>
        <taxon>Bacteria</taxon>
        <taxon>Pseudomonadati</taxon>
        <taxon>Pseudomonadota</taxon>
        <taxon>Alphaproteobacteria</taxon>
        <taxon>Caulobacterales</taxon>
        <taxon>Caulobacteraceae</taxon>
        <taxon>Brevundimonas</taxon>
    </lineage>
</organism>
<evidence type="ECO:0000256" key="1">
    <source>
        <dbReference type="SAM" id="MobiDB-lite"/>
    </source>
</evidence>
<evidence type="ECO:0000313" key="2">
    <source>
        <dbReference type="EMBL" id="URI15326.1"/>
    </source>
</evidence>
<feature type="compositionally biased region" description="Polar residues" evidence="1">
    <location>
        <begin position="66"/>
        <end position="77"/>
    </location>
</feature>
<proteinExistence type="predicted"/>
<dbReference type="Proteomes" id="UP001055429">
    <property type="component" value="Chromosome"/>
</dbReference>
<sequence>MSVTLASRPAFAKMHGVSKAAVQKWEARGAVVVVDGKISVEASDRLLMHAGLGRFSDRPRKARSAPVTQRSVPSGQISRGPDDTETGIPPEVLMPLAVNLLVTYFNRICAFAALSAWEHGASLETAKQADATFRTLAMGVVTEMLTEIDVGRPDGFVWEDQPIWDLDRMAKIDWSAVEGAE</sequence>